<dbReference type="SUPFAM" id="SSF55856">
    <property type="entry name" value="Cytochrome b5-like heme/steroid binding domain"/>
    <property type="match status" value="1"/>
</dbReference>
<evidence type="ECO:0000259" key="2">
    <source>
        <dbReference type="SMART" id="SM01117"/>
    </source>
</evidence>
<dbReference type="PANTHER" id="PTHR10281:SF76">
    <property type="entry name" value="CALCUTTA CUP-RELATED"/>
    <property type="match status" value="1"/>
</dbReference>
<organism evidence="3">
    <name type="scientific">Amphora coffeiformis</name>
    <dbReference type="NCBI Taxonomy" id="265554"/>
    <lineage>
        <taxon>Eukaryota</taxon>
        <taxon>Sar</taxon>
        <taxon>Stramenopiles</taxon>
        <taxon>Ochrophyta</taxon>
        <taxon>Bacillariophyta</taxon>
        <taxon>Bacillariophyceae</taxon>
        <taxon>Bacillariophycidae</taxon>
        <taxon>Thalassiophysales</taxon>
        <taxon>Catenulaceae</taxon>
        <taxon>Amphora</taxon>
    </lineage>
</organism>
<dbReference type="InterPro" id="IPR001199">
    <property type="entry name" value="Cyt_B5-like_heme/steroid-bd"/>
</dbReference>
<dbReference type="AlphaFoldDB" id="A0A7S3LE39"/>
<protein>
    <recommendedName>
        <fullName evidence="2">Cytochrome b5 heme-binding domain-containing protein</fullName>
    </recommendedName>
</protein>
<name>A0A7S3LE39_9STRA</name>
<evidence type="ECO:0000313" key="3">
    <source>
        <dbReference type="EMBL" id="CAE0418583.1"/>
    </source>
</evidence>
<dbReference type="SMART" id="SM01117">
    <property type="entry name" value="Cyt-b5"/>
    <property type="match status" value="1"/>
</dbReference>
<dbReference type="GO" id="GO:0012505">
    <property type="term" value="C:endomembrane system"/>
    <property type="evidence" value="ECO:0007669"/>
    <property type="project" value="TreeGrafter"/>
</dbReference>
<evidence type="ECO:0000256" key="1">
    <source>
        <dbReference type="ARBA" id="ARBA00038357"/>
    </source>
</evidence>
<dbReference type="GO" id="GO:0016020">
    <property type="term" value="C:membrane"/>
    <property type="evidence" value="ECO:0007669"/>
    <property type="project" value="TreeGrafter"/>
</dbReference>
<dbReference type="PANTHER" id="PTHR10281">
    <property type="entry name" value="MEMBRANE-ASSOCIATED PROGESTERONE RECEPTOR COMPONENT-RELATED"/>
    <property type="match status" value="1"/>
</dbReference>
<dbReference type="Gene3D" id="3.10.120.10">
    <property type="entry name" value="Cytochrome b5-like heme/steroid binding domain"/>
    <property type="match status" value="1"/>
</dbReference>
<dbReference type="InterPro" id="IPR036400">
    <property type="entry name" value="Cyt_B5-like_heme/steroid_sf"/>
</dbReference>
<gene>
    <name evidence="3" type="ORF">ACOF00016_LOCUS15453</name>
</gene>
<proteinExistence type="inferred from homology"/>
<reference evidence="3" key="1">
    <citation type="submission" date="2021-01" db="EMBL/GenBank/DDBJ databases">
        <authorList>
            <person name="Corre E."/>
            <person name="Pelletier E."/>
            <person name="Niang G."/>
            <person name="Scheremetjew M."/>
            <person name="Finn R."/>
            <person name="Kale V."/>
            <person name="Holt S."/>
            <person name="Cochrane G."/>
            <person name="Meng A."/>
            <person name="Brown T."/>
            <person name="Cohen L."/>
        </authorList>
    </citation>
    <scope>NUCLEOTIDE SEQUENCE</scope>
    <source>
        <strain evidence="3">CCMP127</strain>
    </source>
</reference>
<dbReference type="InterPro" id="IPR050577">
    <property type="entry name" value="MAPR/NEUFC/NENF-like"/>
</dbReference>
<sequence>MMPSPASLMKGGDAPLPEVEQMGTITLEELNKYHCNNPDRRLMSLFGVVYDVTSSLKSYGPDGAYKEYAGHDVTVALAKHKTDEKWLDRFVKMEEKWKTDAQGWGDYFAVKYPVCGKLDKWDEDPDSWPELSEEEMKEIDKCVIM</sequence>
<dbReference type="Pfam" id="PF00173">
    <property type="entry name" value="Cyt-b5"/>
    <property type="match status" value="1"/>
</dbReference>
<dbReference type="EMBL" id="HBIM01020628">
    <property type="protein sequence ID" value="CAE0418583.1"/>
    <property type="molecule type" value="Transcribed_RNA"/>
</dbReference>
<accession>A0A7S3LE39</accession>
<feature type="domain" description="Cytochrome b5 heme-binding" evidence="2">
    <location>
        <begin position="25"/>
        <end position="119"/>
    </location>
</feature>
<comment type="similarity">
    <text evidence="1">Belongs to the cytochrome b5 family. MAPR subfamily.</text>
</comment>